<sequence length="56" mass="5902">MQIVKILGFVALAAGVAQATAAPAPEVVDVVKLKDIEKRQHPVTPPPSPKDIEDDS</sequence>
<dbReference type="AlphaFoldDB" id="A0A7S9PV26"/>
<keyword evidence="4" id="KW-1185">Reference proteome</keyword>
<accession>A0A7S9PV26</accession>
<gene>
    <name evidence="3" type="ORF">C2857_007899</name>
</gene>
<reference evidence="3 4" key="1">
    <citation type="journal article" date="2018" name="PLoS Genet.">
        <title>Repeat elements organise 3D genome structure and mediate transcription in the filamentous fungus Epichloe festucae.</title>
        <authorList>
            <person name="Winter D.J."/>
            <person name="Ganley A.R.D."/>
            <person name="Young C.A."/>
            <person name="Liachko I."/>
            <person name="Schardl C.L."/>
            <person name="Dupont P.Y."/>
            <person name="Berry D."/>
            <person name="Ram A."/>
            <person name="Scott B."/>
            <person name="Cox M.P."/>
        </authorList>
    </citation>
    <scope>NUCLEOTIDE SEQUENCE [LARGE SCALE GENOMIC DNA]</scope>
    <source>
        <strain evidence="3 4">Fl1</strain>
    </source>
</reference>
<organism evidence="3 4">
    <name type="scientific">Epichloe festucae (strain Fl1)</name>
    <dbReference type="NCBI Taxonomy" id="877507"/>
    <lineage>
        <taxon>Eukaryota</taxon>
        <taxon>Fungi</taxon>
        <taxon>Dikarya</taxon>
        <taxon>Ascomycota</taxon>
        <taxon>Pezizomycotina</taxon>
        <taxon>Sordariomycetes</taxon>
        <taxon>Hypocreomycetidae</taxon>
        <taxon>Hypocreales</taxon>
        <taxon>Clavicipitaceae</taxon>
        <taxon>Epichloe</taxon>
    </lineage>
</organism>
<feature type="region of interest" description="Disordered" evidence="1">
    <location>
        <begin position="37"/>
        <end position="56"/>
    </location>
</feature>
<dbReference type="Proteomes" id="UP000594364">
    <property type="component" value="Chromosome 2"/>
</dbReference>
<feature type="signal peptide" evidence="2">
    <location>
        <begin position="1"/>
        <end position="21"/>
    </location>
</feature>
<evidence type="ECO:0000313" key="3">
    <source>
        <dbReference type="EMBL" id="QPG98721.1"/>
    </source>
</evidence>
<keyword evidence="2" id="KW-0732">Signal</keyword>
<protein>
    <submittedName>
        <fullName evidence="3">Uncharacterized protein</fullName>
    </submittedName>
</protein>
<evidence type="ECO:0000256" key="2">
    <source>
        <dbReference type="SAM" id="SignalP"/>
    </source>
</evidence>
<evidence type="ECO:0000313" key="4">
    <source>
        <dbReference type="Proteomes" id="UP000594364"/>
    </source>
</evidence>
<feature type="chain" id="PRO_5034402173" evidence="2">
    <location>
        <begin position="22"/>
        <end position="56"/>
    </location>
</feature>
<evidence type="ECO:0000256" key="1">
    <source>
        <dbReference type="SAM" id="MobiDB-lite"/>
    </source>
</evidence>
<dbReference type="EMBL" id="CP031386">
    <property type="protein sequence ID" value="QPG98721.1"/>
    <property type="molecule type" value="Genomic_DNA"/>
</dbReference>
<name>A0A7S9PV26_EPIFF</name>
<proteinExistence type="predicted"/>